<dbReference type="GO" id="GO:0005524">
    <property type="term" value="F:ATP binding"/>
    <property type="evidence" value="ECO:0007669"/>
    <property type="project" value="UniProtKB-KW"/>
</dbReference>
<dbReference type="RefSeq" id="WP_147826117.1">
    <property type="nucleotide sequence ID" value="NZ_BAAARG010000003.1"/>
</dbReference>
<keyword evidence="6 12" id="KW-0418">Kinase</keyword>
<keyword evidence="13" id="KW-1185">Reference proteome</keyword>
<dbReference type="InterPro" id="IPR050482">
    <property type="entry name" value="Sensor_HK_TwoCompSys"/>
</dbReference>
<keyword evidence="5" id="KW-0547">Nucleotide-binding</keyword>
<keyword evidence="4" id="KW-0808">Transferase</keyword>
<keyword evidence="3" id="KW-0597">Phosphoprotein</keyword>
<dbReference type="Proteomes" id="UP000321196">
    <property type="component" value="Unassembled WGS sequence"/>
</dbReference>
<keyword evidence="7" id="KW-0067">ATP-binding</keyword>
<evidence type="ECO:0000313" key="12">
    <source>
        <dbReference type="EMBL" id="TXK04061.1"/>
    </source>
</evidence>
<feature type="domain" description="Signal transduction histidine kinase subgroup 3 dimerisation and phosphoacceptor" evidence="10">
    <location>
        <begin position="216"/>
        <end position="281"/>
    </location>
</feature>
<dbReference type="Pfam" id="PF23539">
    <property type="entry name" value="DUF7134"/>
    <property type="match status" value="1"/>
</dbReference>
<evidence type="ECO:0000256" key="3">
    <source>
        <dbReference type="ARBA" id="ARBA00022553"/>
    </source>
</evidence>
<dbReference type="GO" id="GO:0046983">
    <property type="term" value="F:protein dimerization activity"/>
    <property type="evidence" value="ECO:0007669"/>
    <property type="project" value="InterPro"/>
</dbReference>
<feature type="domain" description="DUF7134" evidence="11">
    <location>
        <begin position="35"/>
        <end position="115"/>
    </location>
</feature>
<dbReference type="EC" id="2.7.13.3" evidence="2"/>
<protein>
    <recommendedName>
        <fullName evidence="2">histidine kinase</fullName>
        <ecNumber evidence="2">2.7.13.3</ecNumber>
    </recommendedName>
</protein>
<feature type="transmembrane region" description="Helical" evidence="9">
    <location>
        <begin position="48"/>
        <end position="65"/>
    </location>
</feature>
<keyword evidence="9" id="KW-1133">Transmembrane helix</keyword>
<evidence type="ECO:0000256" key="4">
    <source>
        <dbReference type="ARBA" id="ARBA00022679"/>
    </source>
</evidence>
<dbReference type="Gene3D" id="1.20.5.1930">
    <property type="match status" value="1"/>
</dbReference>
<dbReference type="CDD" id="cd16917">
    <property type="entry name" value="HATPase_UhpB-NarQ-NarX-like"/>
    <property type="match status" value="1"/>
</dbReference>
<dbReference type="PANTHER" id="PTHR24421">
    <property type="entry name" value="NITRATE/NITRITE SENSOR PROTEIN NARX-RELATED"/>
    <property type="match status" value="1"/>
</dbReference>
<evidence type="ECO:0000256" key="9">
    <source>
        <dbReference type="SAM" id="Phobius"/>
    </source>
</evidence>
<feature type="transmembrane region" description="Helical" evidence="9">
    <location>
        <begin position="93"/>
        <end position="110"/>
    </location>
</feature>
<evidence type="ECO:0000259" key="11">
    <source>
        <dbReference type="Pfam" id="PF23539"/>
    </source>
</evidence>
<keyword evidence="9" id="KW-0472">Membrane</keyword>
<evidence type="ECO:0000256" key="7">
    <source>
        <dbReference type="ARBA" id="ARBA00022840"/>
    </source>
</evidence>
<dbReference type="PANTHER" id="PTHR24421:SF10">
    <property type="entry name" value="NITRATE_NITRITE SENSOR PROTEIN NARQ"/>
    <property type="match status" value="1"/>
</dbReference>
<accession>A0A5C8HP30</accession>
<dbReference type="GO" id="GO:0000155">
    <property type="term" value="F:phosphorelay sensor kinase activity"/>
    <property type="evidence" value="ECO:0007669"/>
    <property type="project" value="InterPro"/>
</dbReference>
<dbReference type="EMBL" id="VRSW01000003">
    <property type="protein sequence ID" value="TXK04061.1"/>
    <property type="molecule type" value="Genomic_DNA"/>
</dbReference>
<proteinExistence type="predicted"/>
<dbReference type="SUPFAM" id="SSF55874">
    <property type="entry name" value="ATPase domain of HSP90 chaperone/DNA topoisomerase II/histidine kinase"/>
    <property type="match status" value="1"/>
</dbReference>
<dbReference type="InterPro" id="IPR055558">
    <property type="entry name" value="DUF7134"/>
</dbReference>
<dbReference type="AlphaFoldDB" id="A0A5C8HP30"/>
<evidence type="ECO:0000256" key="8">
    <source>
        <dbReference type="ARBA" id="ARBA00023012"/>
    </source>
</evidence>
<evidence type="ECO:0000256" key="1">
    <source>
        <dbReference type="ARBA" id="ARBA00000085"/>
    </source>
</evidence>
<evidence type="ECO:0000256" key="2">
    <source>
        <dbReference type="ARBA" id="ARBA00012438"/>
    </source>
</evidence>
<feature type="transmembrane region" description="Helical" evidence="9">
    <location>
        <begin position="20"/>
        <end position="42"/>
    </location>
</feature>
<dbReference type="InterPro" id="IPR011712">
    <property type="entry name" value="Sig_transdc_His_kin_sub3_dim/P"/>
</dbReference>
<evidence type="ECO:0000313" key="13">
    <source>
        <dbReference type="Proteomes" id="UP000321196"/>
    </source>
</evidence>
<name>A0A5C8HP30_9MICO</name>
<comment type="caution">
    <text evidence="12">The sequence shown here is derived from an EMBL/GenBank/DDBJ whole genome shotgun (WGS) entry which is preliminary data.</text>
</comment>
<evidence type="ECO:0000256" key="5">
    <source>
        <dbReference type="ARBA" id="ARBA00022741"/>
    </source>
</evidence>
<keyword evidence="8" id="KW-0902">Two-component regulatory system</keyword>
<evidence type="ECO:0000259" key="10">
    <source>
        <dbReference type="Pfam" id="PF07730"/>
    </source>
</evidence>
<feature type="transmembrane region" description="Helical" evidence="9">
    <location>
        <begin position="117"/>
        <end position="138"/>
    </location>
</feature>
<keyword evidence="9" id="KW-0812">Transmembrane</keyword>
<dbReference type="InterPro" id="IPR036890">
    <property type="entry name" value="HATPase_C_sf"/>
</dbReference>
<evidence type="ECO:0000256" key="6">
    <source>
        <dbReference type="ARBA" id="ARBA00022777"/>
    </source>
</evidence>
<comment type="catalytic activity">
    <reaction evidence="1">
        <text>ATP + protein L-histidine = ADP + protein N-phospho-L-histidine.</text>
        <dbReference type="EC" id="2.7.13.3"/>
    </reaction>
</comment>
<feature type="transmembrane region" description="Helical" evidence="9">
    <location>
        <begin position="70"/>
        <end position="87"/>
    </location>
</feature>
<dbReference type="Gene3D" id="3.30.565.10">
    <property type="entry name" value="Histidine kinase-like ATPase, C-terminal domain"/>
    <property type="match status" value="1"/>
</dbReference>
<sequence length="429" mass="46824">MADVVARPAPTEQNYRADLWIALGLFVAGVISSGLMSVVSFYGETQVGIEWALLTTTVVCGALAFRRRYPIAVAAIVCATYFVGVTFQVPEVHVGNIAMFIALFTVGAWVNDRRRAFWSRTIITSLMMLWLFINMYISATADVEIEDGLSRVGLFSPYVAWMLLNVLINIGFFGGAWFMGDRAWHAAIEHERLRQRTRELEAERERTAAQAVALDRVAIARELHDVVAHHVSAMGVQASAARLMMTKNPQATAEALTTIETSARTAIAELRLLLETLRTPDDGADAGFASTLRLEGLRDLIDHVNEAGMPTAFTVLGDERVVPNVVQANLYRIAQESLTNARRHGGADATADVRLRYDPYFVELEVTNTGRSMLQVRPGLGQLGMRERAAASGGTIEMIPRARGGLLVRVQVPLAPAAPTDADLAEASA</sequence>
<gene>
    <name evidence="12" type="ORF">FVP60_09840</name>
</gene>
<dbReference type="GO" id="GO:0016020">
    <property type="term" value="C:membrane"/>
    <property type="evidence" value="ECO:0007669"/>
    <property type="project" value="InterPro"/>
</dbReference>
<organism evidence="12 13">
    <name type="scientific">Microbacterium mitrae</name>
    <dbReference type="NCBI Taxonomy" id="664640"/>
    <lineage>
        <taxon>Bacteria</taxon>
        <taxon>Bacillati</taxon>
        <taxon>Actinomycetota</taxon>
        <taxon>Actinomycetes</taxon>
        <taxon>Micrococcales</taxon>
        <taxon>Microbacteriaceae</taxon>
        <taxon>Microbacterium</taxon>
    </lineage>
</organism>
<dbReference type="Pfam" id="PF07730">
    <property type="entry name" value="HisKA_3"/>
    <property type="match status" value="1"/>
</dbReference>
<feature type="transmembrane region" description="Helical" evidence="9">
    <location>
        <begin position="158"/>
        <end position="179"/>
    </location>
</feature>
<dbReference type="OrthoDB" id="227596at2"/>
<reference evidence="12 13" key="1">
    <citation type="submission" date="2019-08" db="EMBL/GenBank/DDBJ databases">
        <authorList>
            <person name="Dong K."/>
        </authorList>
    </citation>
    <scope>NUCLEOTIDE SEQUENCE [LARGE SCALE GENOMIC DNA]</scope>
    <source>
        <strain evidence="12 13">M4-8</strain>
    </source>
</reference>